<dbReference type="GO" id="GO:0032259">
    <property type="term" value="P:methylation"/>
    <property type="evidence" value="ECO:0007669"/>
    <property type="project" value="UniProtKB-KW"/>
</dbReference>
<name>S9TZ32_9TRYP</name>
<evidence type="ECO:0000313" key="6">
    <source>
        <dbReference type="Proteomes" id="UP000015354"/>
    </source>
</evidence>
<dbReference type="InterPro" id="IPR025799">
    <property type="entry name" value="Arg_MeTrfase"/>
</dbReference>
<reference evidence="4" key="2">
    <citation type="submission" date="2013-03" db="EMBL/GenBank/DDBJ databases">
        <authorList>
            <person name="Motta M.C.M."/>
            <person name="Martins A.C.A."/>
            <person name="Preta C.M.C.C."/>
            <person name="Silva R."/>
            <person name="de Souza S.S."/>
            <person name="Klein C.C."/>
            <person name="de Almeida L.G.P."/>
            <person name="Cunha O.L."/>
            <person name="Colabardini A.C."/>
            <person name="Lima B.A."/>
            <person name="Machado C.R."/>
            <person name="Soares C.M.A."/>
            <person name="de Menezes C.B.A."/>
            <person name="Bartolomeu D.C."/>
            <person name="Grisard E.C."/>
            <person name="Fantinatti-Garboggini F."/>
            <person name="Rodrigues-Luiz G.F."/>
            <person name="Wagner G."/>
            <person name="Goldman G.H."/>
            <person name="Fietto J.L.R."/>
            <person name="Ciapina L.P."/>
            <person name="Brocchi M."/>
            <person name="Elias M.C."/>
            <person name="Goldman M.H.S."/>
            <person name="Sagot M.-F."/>
            <person name="Pereira M."/>
            <person name="Stoco P.H."/>
            <person name="Teixeira S.M.R."/>
            <person name="de Mendonca-Neto R.P."/>
            <person name="Maciel T.E.F."/>
            <person name="Mendes T.A.O."/>
            <person name="Urmenyi T.P."/>
            <person name="Teixeira M.M.G."/>
            <person name="de Camargo E.F.P."/>
            <person name="de Sousa W."/>
            <person name="Schenkman S."/>
            <person name="de Vasconcelos A.T.R."/>
        </authorList>
    </citation>
    <scope>NUCLEOTIDE SEQUENCE</scope>
</reference>
<dbReference type="CDD" id="cd02440">
    <property type="entry name" value="AdoMet_MTases"/>
    <property type="match status" value="1"/>
</dbReference>
<dbReference type="AlphaFoldDB" id="S9TZ32"/>
<evidence type="ECO:0000313" key="5">
    <source>
        <dbReference type="EMBL" id="EPY33693.1"/>
    </source>
</evidence>
<keyword evidence="6" id="KW-1185">Reference proteome</keyword>
<dbReference type="PANTHER" id="PTHR11006:SF4">
    <property type="entry name" value="PROTEIN ARGININE N-METHYLTRANSFERASE 7"/>
    <property type="match status" value="1"/>
</dbReference>
<gene>
    <name evidence="5" type="ORF">STCU_02073</name>
    <name evidence="4" type="ORF">STCU_08458</name>
</gene>
<feature type="compositionally biased region" description="Low complexity" evidence="3">
    <location>
        <begin position="448"/>
        <end position="458"/>
    </location>
</feature>
<evidence type="ECO:0000313" key="4">
    <source>
        <dbReference type="EMBL" id="EPY21854.1"/>
    </source>
</evidence>
<feature type="compositionally biased region" description="Basic residues" evidence="3">
    <location>
        <begin position="1"/>
        <end position="12"/>
    </location>
</feature>
<dbReference type="PROSITE" id="PS51678">
    <property type="entry name" value="SAM_MT_PRMT"/>
    <property type="match status" value="1"/>
</dbReference>
<dbReference type="Gene3D" id="2.70.160.11">
    <property type="entry name" value="Hnrnp arginine n-methyltransferase1"/>
    <property type="match status" value="1"/>
</dbReference>
<accession>S9TZ32</accession>
<feature type="region of interest" description="Disordered" evidence="3">
    <location>
        <begin position="439"/>
        <end position="467"/>
    </location>
</feature>
<evidence type="ECO:0000256" key="3">
    <source>
        <dbReference type="SAM" id="MobiDB-lite"/>
    </source>
</evidence>
<sequence length="467" mass="52139">MPPKRPAPKKKSAASASGGASHPQNNIGFLPPGASHPLSRKQQHHDPHQDDHGGHHQQDAFENRFELHFPVPARLRHVPNSLVEAVNDFHFAMMNDHPRNAFYYHLLKQHIVPGETGVLEIGAGSGLLSMMAARLGAKWVVAVEGSYEMAQLAKRNVKQNQLEGTVTVLHMLSTDLQKRDLPGTPDVLVSEIFGTLLLGESALDYIVDVRQRGIIDPHKTAILPQRGVQYAVPVHSDTLSQITTVQSWRDLNLSQVTRLQDSCSVVFTKQYGFRLSSMPYTCLATAPVELLRVDFSTSRPQDYKKQFPVRVTAREDGTAQAWMLYWVAEHDVLPPAAAAAETLEEAAKDRALIVDEARHVYYMSTKPEDTRDNFPRDMQWGQALQLIDCTQYKQGKNKAEEGVQMPSYLPMEKGATYEFNCSLSQDRVVMHLQYKKKVEEDDGKKAQKAAAATTTAEAAVEEKEAKE</sequence>
<comment type="caution">
    <text evidence="4">The sequence shown here is derived from an EMBL/GenBank/DDBJ whole genome shotgun (WGS) entry which is preliminary data.</text>
</comment>
<dbReference type="Pfam" id="PF06325">
    <property type="entry name" value="PrmA"/>
    <property type="match status" value="1"/>
</dbReference>
<feature type="compositionally biased region" description="Basic and acidic residues" evidence="3">
    <location>
        <begin position="44"/>
        <end position="57"/>
    </location>
</feature>
<protein>
    <submittedName>
        <fullName evidence="4">Protein arginine N-methyltransferase 7</fullName>
    </submittedName>
</protein>
<dbReference type="SUPFAM" id="SSF53335">
    <property type="entry name" value="S-adenosyl-L-methionine-dependent methyltransferases"/>
    <property type="match status" value="1"/>
</dbReference>
<evidence type="ECO:0000256" key="1">
    <source>
        <dbReference type="ARBA" id="ARBA00022691"/>
    </source>
</evidence>
<keyword evidence="1 2" id="KW-0949">S-adenosyl-L-methionine</keyword>
<dbReference type="InterPro" id="IPR029063">
    <property type="entry name" value="SAM-dependent_MTases_sf"/>
</dbReference>
<proteinExistence type="predicted"/>
<feature type="region of interest" description="Disordered" evidence="3">
    <location>
        <begin position="1"/>
        <end position="57"/>
    </location>
</feature>
<dbReference type="FunFam" id="3.40.50.150:FF:000433">
    <property type="entry name" value="Protein arginine N-methyltransferase 7"/>
    <property type="match status" value="1"/>
</dbReference>
<keyword evidence="2 4" id="KW-0489">Methyltransferase</keyword>
<dbReference type="OrthoDB" id="412876at2759"/>
<dbReference type="EMBL" id="ATMH01002073">
    <property type="protein sequence ID" value="EPY33693.1"/>
    <property type="molecule type" value="Genomic_DNA"/>
</dbReference>
<reference evidence="4 6" key="1">
    <citation type="journal article" date="2013" name="PLoS ONE">
        <title>Predicting the Proteins of Angomonas deanei, Strigomonas culicis and Their Respective Endosymbionts Reveals New Aspects of the Trypanosomatidae Family.</title>
        <authorList>
            <person name="Motta M.C."/>
            <person name="Martins A.C."/>
            <person name="de Souza S.S."/>
            <person name="Catta-Preta C.M."/>
            <person name="Silva R."/>
            <person name="Klein C.C."/>
            <person name="de Almeida L.G."/>
            <person name="de Lima Cunha O."/>
            <person name="Ciapina L.P."/>
            <person name="Brocchi M."/>
            <person name="Colabardini A.C."/>
            <person name="de Araujo Lima B."/>
            <person name="Machado C.R."/>
            <person name="de Almeida Soares C.M."/>
            <person name="Probst C.M."/>
            <person name="de Menezes C.B."/>
            <person name="Thompson C.E."/>
            <person name="Bartholomeu D.C."/>
            <person name="Gradia D.F."/>
            <person name="Pavoni D.P."/>
            <person name="Grisard E.C."/>
            <person name="Fantinatti-Garboggini F."/>
            <person name="Marchini F.K."/>
            <person name="Rodrigues-Luiz G.F."/>
            <person name="Wagner G."/>
            <person name="Goldman G.H."/>
            <person name="Fietto J.L."/>
            <person name="Elias M.C."/>
            <person name="Goldman M.H."/>
            <person name="Sagot M.F."/>
            <person name="Pereira M."/>
            <person name="Stoco P.H."/>
            <person name="de Mendonca-Neto R.P."/>
            <person name="Teixeira S.M."/>
            <person name="Maciel T.E."/>
            <person name="de Oliveira Mendes T.A."/>
            <person name="Urmenyi T.P."/>
            <person name="de Souza W."/>
            <person name="Schenkman S."/>
            <person name="de Vasconcelos A.T."/>
        </authorList>
    </citation>
    <scope>NUCLEOTIDE SEQUENCE [LARGE SCALE GENOMIC DNA]</scope>
</reference>
<dbReference type="Proteomes" id="UP000015354">
    <property type="component" value="Unassembled WGS sequence"/>
</dbReference>
<keyword evidence="2 4" id="KW-0808">Transferase</keyword>
<dbReference type="GO" id="GO:0016274">
    <property type="term" value="F:protein-arginine N-methyltransferase activity"/>
    <property type="evidence" value="ECO:0007669"/>
    <property type="project" value="InterPro"/>
</dbReference>
<dbReference type="PANTHER" id="PTHR11006">
    <property type="entry name" value="PROTEIN ARGININE N-METHYLTRANSFERASE"/>
    <property type="match status" value="1"/>
</dbReference>
<dbReference type="EMBL" id="ATMH01008458">
    <property type="protein sequence ID" value="EPY21854.1"/>
    <property type="molecule type" value="Genomic_DNA"/>
</dbReference>
<evidence type="ECO:0000256" key="2">
    <source>
        <dbReference type="PROSITE-ProRule" id="PRU01015"/>
    </source>
</evidence>
<dbReference type="Gene3D" id="3.40.50.150">
    <property type="entry name" value="Vaccinia Virus protein VP39"/>
    <property type="match status" value="1"/>
</dbReference>
<dbReference type="GO" id="GO:0042054">
    <property type="term" value="F:histone methyltransferase activity"/>
    <property type="evidence" value="ECO:0007669"/>
    <property type="project" value="TreeGrafter"/>
</dbReference>
<organism evidence="4 6">
    <name type="scientific">Strigomonas culicis</name>
    <dbReference type="NCBI Taxonomy" id="28005"/>
    <lineage>
        <taxon>Eukaryota</taxon>
        <taxon>Discoba</taxon>
        <taxon>Euglenozoa</taxon>
        <taxon>Kinetoplastea</taxon>
        <taxon>Metakinetoplastina</taxon>
        <taxon>Trypanosomatida</taxon>
        <taxon>Trypanosomatidae</taxon>
        <taxon>Strigomonadinae</taxon>
        <taxon>Strigomonas</taxon>
    </lineage>
</organism>